<protein>
    <submittedName>
        <fullName evidence="2">22664_t:CDS:1</fullName>
    </submittedName>
</protein>
<gene>
    <name evidence="2" type="ORF">GMARGA_LOCUS37519</name>
</gene>
<proteinExistence type="predicted"/>
<feature type="non-terminal residue" evidence="2">
    <location>
        <position position="80"/>
    </location>
</feature>
<feature type="region of interest" description="Disordered" evidence="1">
    <location>
        <begin position="55"/>
        <end position="80"/>
    </location>
</feature>
<accession>A0ABN7X2Q3</accession>
<evidence type="ECO:0000313" key="2">
    <source>
        <dbReference type="EMBL" id="CAG8845222.1"/>
    </source>
</evidence>
<sequence length="80" mass="10058">KQCADNNRIFELKRRNMWKEKAKYKQVRYPGDKEKVQVFRREYFSKIKKKLQEKKGKRELSHSIREWKNRKQQCISKELR</sequence>
<organism evidence="2 3">
    <name type="scientific">Gigaspora margarita</name>
    <dbReference type="NCBI Taxonomy" id="4874"/>
    <lineage>
        <taxon>Eukaryota</taxon>
        <taxon>Fungi</taxon>
        <taxon>Fungi incertae sedis</taxon>
        <taxon>Mucoromycota</taxon>
        <taxon>Glomeromycotina</taxon>
        <taxon>Glomeromycetes</taxon>
        <taxon>Diversisporales</taxon>
        <taxon>Gigasporaceae</taxon>
        <taxon>Gigaspora</taxon>
    </lineage>
</organism>
<dbReference type="EMBL" id="CAJVQB010078706">
    <property type="protein sequence ID" value="CAG8845222.1"/>
    <property type="molecule type" value="Genomic_DNA"/>
</dbReference>
<name>A0ABN7X2Q3_GIGMA</name>
<feature type="compositionally biased region" description="Basic and acidic residues" evidence="1">
    <location>
        <begin position="55"/>
        <end position="69"/>
    </location>
</feature>
<evidence type="ECO:0000256" key="1">
    <source>
        <dbReference type="SAM" id="MobiDB-lite"/>
    </source>
</evidence>
<reference evidence="2 3" key="1">
    <citation type="submission" date="2021-06" db="EMBL/GenBank/DDBJ databases">
        <authorList>
            <person name="Kallberg Y."/>
            <person name="Tangrot J."/>
            <person name="Rosling A."/>
        </authorList>
    </citation>
    <scope>NUCLEOTIDE SEQUENCE [LARGE SCALE GENOMIC DNA]</scope>
    <source>
        <strain evidence="2 3">120-4 pot B 10/14</strain>
    </source>
</reference>
<feature type="non-terminal residue" evidence="2">
    <location>
        <position position="1"/>
    </location>
</feature>
<keyword evidence="3" id="KW-1185">Reference proteome</keyword>
<comment type="caution">
    <text evidence="2">The sequence shown here is derived from an EMBL/GenBank/DDBJ whole genome shotgun (WGS) entry which is preliminary data.</text>
</comment>
<dbReference type="Proteomes" id="UP000789901">
    <property type="component" value="Unassembled WGS sequence"/>
</dbReference>
<evidence type="ECO:0000313" key="3">
    <source>
        <dbReference type="Proteomes" id="UP000789901"/>
    </source>
</evidence>